<feature type="signal peptide" evidence="1">
    <location>
        <begin position="1"/>
        <end position="26"/>
    </location>
</feature>
<sequence length="123" mass="13262">MQTRPGFLGLTAAAVALITTAGPVPAGSGNVVANVNRVLIAVDARWGGCMAMLSANPQSVLPSCGSWWVTFSCTGDFTDRVRAYRMLDASELALATGKRVQVWFRDDKMHNGYCLADRLDIIR</sequence>
<evidence type="ECO:0000313" key="2">
    <source>
        <dbReference type="EMBL" id="SDW18400.1"/>
    </source>
</evidence>
<dbReference type="RefSeq" id="WP_093027922.1">
    <property type="nucleotide sequence ID" value="NZ_FNNZ01000002.1"/>
</dbReference>
<feature type="chain" id="PRO_5011627391" evidence="1">
    <location>
        <begin position="27"/>
        <end position="123"/>
    </location>
</feature>
<dbReference type="EMBL" id="FNNZ01000002">
    <property type="protein sequence ID" value="SDW18400.1"/>
    <property type="molecule type" value="Genomic_DNA"/>
</dbReference>
<dbReference type="AlphaFoldDB" id="A0A1H2RGW1"/>
<protein>
    <submittedName>
        <fullName evidence="2">Uncharacterized protein</fullName>
    </submittedName>
</protein>
<evidence type="ECO:0000313" key="3">
    <source>
        <dbReference type="Proteomes" id="UP000198816"/>
    </source>
</evidence>
<dbReference type="STRING" id="1058.SAMN05421783_10216"/>
<keyword evidence="3" id="KW-1185">Reference proteome</keyword>
<keyword evidence="1" id="KW-0732">Signal</keyword>
<dbReference type="OrthoDB" id="5770228at2"/>
<proteinExistence type="predicted"/>
<accession>A0A1H2RGW1</accession>
<gene>
    <name evidence="2" type="ORF">SAMN05421783_10216</name>
</gene>
<dbReference type="Proteomes" id="UP000198816">
    <property type="component" value="Unassembled WGS sequence"/>
</dbReference>
<name>A0A1H2RGW1_THIRO</name>
<organism evidence="2 3">
    <name type="scientific">Thiocapsa roseopersicina</name>
    <dbReference type="NCBI Taxonomy" id="1058"/>
    <lineage>
        <taxon>Bacteria</taxon>
        <taxon>Pseudomonadati</taxon>
        <taxon>Pseudomonadota</taxon>
        <taxon>Gammaproteobacteria</taxon>
        <taxon>Chromatiales</taxon>
        <taxon>Chromatiaceae</taxon>
        <taxon>Thiocapsa</taxon>
    </lineage>
</organism>
<evidence type="ECO:0000256" key="1">
    <source>
        <dbReference type="SAM" id="SignalP"/>
    </source>
</evidence>
<reference evidence="3" key="1">
    <citation type="submission" date="2016-10" db="EMBL/GenBank/DDBJ databases">
        <authorList>
            <person name="Varghese N."/>
            <person name="Submissions S."/>
        </authorList>
    </citation>
    <scope>NUCLEOTIDE SEQUENCE [LARGE SCALE GENOMIC DNA]</scope>
    <source>
        <strain evidence="3">DSM 217</strain>
    </source>
</reference>